<proteinExistence type="predicted"/>
<evidence type="ECO:0000313" key="2">
    <source>
        <dbReference type="EMBL" id="KAL3397797.1"/>
    </source>
</evidence>
<dbReference type="EMBL" id="JBJJXI010000061">
    <property type="protein sequence ID" value="KAL3397797.1"/>
    <property type="molecule type" value="Genomic_DNA"/>
</dbReference>
<gene>
    <name evidence="2" type="ORF">TKK_008542</name>
</gene>
<evidence type="ECO:0000256" key="1">
    <source>
        <dbReference type="SAM" id="MobiDB-lite"/>
    </source>
</evidence>
<feature type="region of interest" description="Disordered" evidence="1">
    <location>
        <begin position="60"/>
        <end position="80"/>
    </location>
</feature>
<protein>
    <submittedName>
        <fullName evidence="2">Uncharacterized protein</fullName>
    </submittedName>
</protein>
<reference evidence="2 3" key="1">
    <citation type="journal article" date="2024" name="bioRxiv">
        <title>A reference genome for Trichogramma kaykai: A tiny desert-dwelling parasitoid wasp with competing sex-ratio distorters.</title>
        <authorList>
            <person name="Culotta J."/>
            <person name="Lindsey A.R."/>
        </authorList>
    </citation>
    <scope>NUCLEOTIDE SEQUENCE [LARGE SCALE GENOMIC DNA]</scope>
    <source>
        <strain evidence="2 3">KSX58</strain>
    </source>
</reference>
<dbReference type="AlphaFoldDB" id="A0ABD2WZ17"/>
<evidence type="ECO:0000313" key="3">
    <source>
        <dbReference type="Proteomes" id="UP001627154"/>
    </source>
</evidence>
<keyword evidence="3" id="KW-1185">Reference proteome</keyword>
<name>A0ABD2WZ17_9HYME</name>
<dbReference type="Proteomes" id="UP001627154">
    <property type="component" value="Unassembled WGS sequence"/>
</dbReference>
<accession>A0ABD2WZ17</accession>
<organism evidence="2 3">
    <name type="scientific">Trichogramma kaykai</name>
    <dbReference type="NCBI Taxonomy" id="54128"/>
    <lineage>
        <taxon>Eukaryota</taxon>
        <taxon>Metazoa</taxon>
        <taxon>Ecdysozoa</taxon>
        <taxon>Arthropoda</taxon>
        <taxon>Hexapoda</taxon>
        <taxon>Insecta</taxon>
        <taxon>Pterygota</taxon>
        <taxon>Neoptera</taxon>
        <taxon>Endopterygota</taxon>
        <taxon>Hymenoptera</taxon>
        <taxon>Apocrita</taxon>
        <taxon>Proctotrupomorpha</taxon>
        <taxon>Chalcidoidea</taxon>
        <taxon>Trichogrammatidae</taxon>
        <taxon>Trichogramma</taxon>
    </lineage>
</organism>
<sequence>MTWKTREIATSRKKITVVVKLFYLIAESAPRFLTSKESKEFDGYILYTCIRVCSLKHVKSSNRKRKREKGEKRKLVRNRG</sequence>
<comment type="caution">
    <text evidence="2">The sequence shown here is derived from an EMBL/GenBank/DDBJ whole genome shotgun (WGS) entry which is preliminary data.</text>
</comment>